<evidence type="ECO:0000313" key="5">
    <source>
        <dbReference type="EMBL" id="SHF10598.1"/>
    </source>
</evidence>
<dbReference type="GO" id="GO:0003700">
    <property type="term" value="F:DNA-binding transcription factor activity"/>
    <property type="evidence" value="ECO:0007669"/>
    <property type="project" value="InterPro"/>
</dbReference>
<dbReference type="InterPro" id="IPR020449">
    <property type="entry name" value="Tscrpt_reg_AraC-type_HTH"/>
</dbReference>
<dbReference type="GO" id="GO:0043565">
    <property type="term" value="F:sequence-specific DNA binding"/>
    <property type="evidence" value="ECO:0007669"/>
    <property type="project" value="InterPro"/>
</dbReference>
<evidence type="ECO:0000256" key="3">
    <source>
        <dbReference type="ARBA" id="ARBA00023163"/>
    </source>
</evidence>
<feature type="domain" description="HTH araC/xylS-type" evidence="4">
    <location>
        <begin position="233"/>
        <end position="314"/>
    </location>
</feature>
<evidence type="ECO:0000313" key="6">
    <source>
        <dbReference type="Proteomes" id="UP000184041"/>
    </source>
</evidence>
<sequence>MNFLPEVMMRETNEIPLISRENYQKRYYKNEESRVGPISLQHFAIDCRSKLRDTIEPHRLNFYQMFIVTGGEGVQTFGINRHYLRENMLCFVSPDMITSWQSEVDKHDGYICSFSSDFFNLGREDKRLLKELPFFRIDCGSVLHLTDEQTQDYLSLFESMYQELNHHSTISEDILRSSLQLLLHKAHALYENNECEVVQAVNKTELRLMKSFQELYLKDFDPLKEHQPVSIKKVAEYADDLGVTQNHLNDTVKSVTGKSAGRLIKDQLIKQATMYLKQSSLDISEIAFRLGYEDPSYFSRYFKKHTGRTPSSVR</sequence>
<dbReference type="PROSITE" id="PS01124">
    <property type="entry name" value="HTH_ARAC_FAMILY_2"/>
    <property type="match status" value="1"/>
</dbReference>
<evidence type="ECO:0000259" key="4">
    <source>
        <dbReference type="PROSITE" id="PS01124"/>
    </source>
</evidence>
<keyword evidence="6" id="KW-1185">Reference proteome</keyword>
<keyword evidence="2" id="KW-0238">DNA-binding</keyword>
<keyword evidence="3" id="KW-0804">Transcription</keyword>
<name>A0A1M4YY27_9BACT</name>
<dbReference type="SUPFAM" id="SSF46689">
    <property type="entry name" value="Homeodomain-like"/>
    <property type="match status" value="1"/>
</dbReference>
<protein>
    <submittedName>
        <fullName evidence="5">Transcriptional regulator, AraC family</fullName>
    </submittedName>
</protein>
<dbReference type="Proteomes" id="UP000184041">
    <property type="component" value="Unassembled WGS sequence"/>
</dbReference>
<dbReference type="InterPro" id="IPR018060">
    <property type="entry name" value="HTH_AraC"/>
</dbReference>
<dbReference type="AlphaFoldDB" id="A0A1M4YY27"/>
<dbReference type="Pfam" id="PF02311">
    <property type="entry name" value="AraC_binding"/>
    <property type="match status" value="1"/>
</dbReference>
<dbReference type="EMBL" id="FQUS01000005">
    <property type="protein sequence ID" value="SHF10598.1"/>
    <property type="molecule type" value="Genomic_DNA"/>
</dbReference>
<dbReference type="SUPFAM" id="SSF51215">
    <property type="entry name" value="Regulatory protein AraC"/>
    <property type="match status" value="1"/>
</dbReference>
<reference evidence="5 6" key="1">
    <citation type="submission" date="2016-11" db="EMBL/GenBank/DDBJ databases">
        <authorList>
            <person name="Jaros S."/>
            <person name="Januszkiewicz K."/>
            <person name="Wedrychowicz H."/>
        </authorList>
    </citation>
    <scope>NUCLEOTIDE SEQUENCE [LARGE SCALE GENOMIC DNA]</scope>
    <source>
        <strain evidence="5 6">DSM 21986</strain>
    </source>
</reference>
<evidence type="ECO:0000256" key="2">
    <source>
        <dbReference type="ARBA" id="ARBA00023125"/>
    </source>
</evidence>
<dbReference type="PANTHER" id="PTHR43280:SF32">
    <property type="entry name" value="TRANSCRIPTIONAL REGULATORY PROTEIN"/>
    <property type="match status" value="1"/>
</dbReference>
<dbReference type="InterPro" id="IPR003313">
    <property type="entry name" value="AraC-bd"/>
</dbReference>
<dbReference type="InterPro" id="IPR037923">
    <property type="entry name" value="HTH-like"/>
</dbReference>
<proteinExistence type="predicted"/>
<dbReference type="RefSeq" id="WP_170864302.1">
    <property type="nucleotide sequence ID" value="NZ_FQUS01000005.1"/>
</dbReference>
<organism evidence="5 6">
    <name type="scientific">Fodinibius roseus</name>
    <dbReference type="NCBI Taxonomy" id="1194090"/>
    <lineage>
        <taxon>Bacteria</taxon>
        <taxon>Pseudomonadati</taxon>
        <taxon>Balneolota</taxon>
        <taxon>Balneolia</taxon>
        <taxon>Balneolales</taxon>
        <taxon>Balneolaceae</taxon>
        <taxon>Fodinibius</taxon>
    </lineage>
</organism>
<evidence type="ECO:0000256" key="1">
    <source>
        <dbReference type="ARBA" id="ARBA00023015"/>
    </source>
</evidence>
<dbReference type="InterPro" id="IPR009057">
    <property type="entry name" value="Homeodomain-like_sf"/>
</dbReference>
<dbReference type="PRINTS" id="PR00032">
    <property type="entry name" value="HTHARAC"/>
</dbReference>
<accession>A0A1M4YY27</accession>
<gene>
    <name evidence="5" type="ORF">SAMN05443144_105190</name>
</gene>
<dbReference type="SMART" id="SM00342">
    <property type="entry name" value="HTH_ARAC"/>
    <property type="match status" value="1"/>
</dbReference>
<dbReference type="Gene3D" id="1.10.10.60">
    <property type="entry name" value="Homeodomain-like"/>
    <property type="match status" value="1"/>
</dbReference>
<keyword evidence="1" id="KW-0805">Transcription regulation</keyword>
<dbReference type="PANTHER" id="PTHR43280">
    <property type="entry name" value="ARAC-FAMILY TRANSCRIPTIONAL REGULATOR"/>
    <property type="match status" value="1"/>
</dbReference>
<dbReference type="STRING" id="1194090.SAMN05443144_105190"/>
<dbReference type="Pfam" id="PF12833">
    <property type="entry name" value="HTH_18"/>
    <property type="match status" value="1"/>
</dbReference>